<name>A0A2M7X629_UNCKA</name>
<keyword evidence="1" id="KW-1133">Transmembrane helix</keyword>
<evidence type="ECO:0000256" key="1">
    <source>
        <dbReference type="SAM" id="Phobius"/>
    </source>
</evidence>
<keyword evidence="1" id="KW-0812">Transmembrane</keyword>
<feature type="transmembrane region" description="Helical" evidence="1">
    <location>
        <begin position="54"/>
        <end position="73"/>
    </location>
</feature>
<reference evidence="3" key="1">
    <citation type="submission" date="2017-09" db="EMBL/GenBank/DDBJ databases">
        <title>Depth-based differentiation of microbial function through sediment-hosted aquifers and enrichment of novel symbionts in the deep terrestrial subsurface.</title>
        <authorList>
            <person name="Probst A.J."/>
            <person name="Ladd B."/>
            <person name="Jarett J.K."/>
            <person name="Geller-Mcgrath D.E."/>
            <person name="Sieber C.M.K."/>
            <person name="Emerson J.B."/>
            <person name="Anantharaman K."/>
            <person name="Thomas B.C."/>
            <person name="Malmstrom R."/>
            <person name="Stieglmeier M."/>
            <person name="Klingl A."/>
            <person name="Woyke T."/>
            <person name="Ryan C.M."/>
            <person name="Banfield J.F."/>
        </authorList>
    </citation>
    <scope>NUCLEOTIDE SEQUENCE [LARGE SCALE GENOMIC DNA]</scope>
</reference>
<evidence type="ECO:0000313" key="3">
    <source>
        <dbReference type="Proteomes" id="UP000230683"/>
    </source>
</evidence>
<feature type="transmembrane region" description="Helical" evidence="1">
    <location>
        <begin position="12"/>
        <end position="34"/>
    </location>
</feature>
<organism evidence="2 3">
    <name type="scientific">candidate division WWE3 bacterium CG_4_9_14_3_um_filter_34_6</name>
    <dbReference type="NCBI Taxonomy" id="1975079"/>
    <lineage>
        <taxon>Bacteria</taxon>
        <taxon>Katanobacteria</taxon>
    </lineage>
</organism>
<evidence type="ECO:0000313" key="2">
    <source>
        <dbReference type="EMBL" id="PJA41461.1"/>
    </source>
</evidence>
<proteinExistence type="predicted"/>
<keyword evidence="1" id="KW-0472">Membrane</keyword>
<sequence length="76" mass="8807">MIENINLLNSINLFLIIKISLEVFLFVYAIIAIVVIRQIKFMTKTIKSDANKYLFILAYLHLIAVFITIFITLTTL</sequence>
<gene>
    <name evidence="2" type="ORF">CO178_00110</name>
</gene>
<dbReference type="Pfam" id="PF18901">
    <property type="entry name" value="DUF5657"/>
    <property type="match status" value="1"/>
</dbReference>
<comment type="caution">
    <text evidence="2">The sequence shown here is derived from an EMBL/GenBank/DDBJ whole genome shotgun (WGS) entry which is preliminary data.</text>
</comment>
<accession>A0A2M7X629</accession>
<dbReference type="EMBL" id="PFWY01000005">
    <property type="protein sequence ID" value="PJA41461.1"/>
    <property type="molecule type" value="Genomic_DNA"/>
</dbReference>
<dbReference type="Proteomes" id="UP000230683">
    <property type="component" value="Unassembled WGS sequence"/>
</dbReference>
<dbReference type="AlphaFoldDB" id="A0A2M7X629"/>
<dbReference type="InterPro" id="IPR043716">
    <property type="entry name" value="DUF5657"/>
</dbReference>
<protein>
    <submittedName>
        <fullName evidence="2">Uncharacterized protein</fullName>
    </submittedName>
</protein>